<name>A5GCE2_GEOUR</name>
<dbReference type="GO" id="GO:0003677">
    <property type="term" value="F:DNA binding"/>
    <property type="evidence" value="ECO:0007669"/>
    <property type="project" value="InterPro"/>
</dbReference>
<dbReference type="Pfam" id="PF09339">
    <property type="entry name" value="HTH_IclR"/>
    <property type="match status" value="1"/>
</dbReference>
<dbReference type="HOGENOM" id="CLU_2011983_0_0_7"/>
<evidence type="ECO:0000313" key="3">
    <source>
        <dbReference type="EMBL" id="ABQ24746.1"/>
    </source>
</evidence>
<feature type="region of interest" description="Disordered" evidence="1">
    <location>
        <begin position="94"/>
        <end position="123"/>
    </location>
</feature>
<dbReference type="InterPro" id="IPR036390">
    <property type="entry name" value="WH_DNA-bd_sf"/>
</dbReference>
<evidence type="ECO:0000313" key="4">
    <source>
        <dbReference type="Proteomes" id="UP000006695"/>
    </source>
</evidence>
<dbReference type="KEGG" id="gur:Gura_0532"/>
<organism evidence="3 4">
    <name type="scientific">Geotalea uraniireducens (strain Rf4)</name>
    <name type="common">Geobacter uraniireducens</name>
    <dbReference type="NCBI Taxonomy" id="351605"/>
    <lineage>
        <taxon>Bacteria</taxon>
        <taxon>Pseudomonadati</taxon>
        <taxon>Thermodesulfobacteriota</taxon>
        <taxon>Desulfuromonadia</taxon>
        <taxon>Geobacterales</taxon>
        <taxon>Geobacteraceae</taxon>
        <taxon>Geotalea</taxon>
    </lineage>
</organism>
<protein>
    <submittedName>
        <fullName evidence="3">Regulatory protein, IclR</fullName>
    </submittedName>
</protein>
<dbReference type="GO" id="GO:0006355">
    <property type="term" value="P:regulation of DNA-templated transcription"/>
    <property type="evidence" value="ECO:0007669"/>
    <property type="project" value="InterPro"/>
</dbReference>
<feature type="domain" description="HTH iclR-type" evidence="2">
    <location>
        <begin position="15"/>
        <end position="77"/>
    </location>
</feature>
<evidence type="ECO:0000256" key="1">
    <source>
        <dbReference type="SAM" id="MobiDB-lite"/>
    </source>
</evidence>
<keyword evidence="4" id="KW-1185">Reference proteome</keyword>
<accession>A5GCE2</accession>
<dbReference type="SUPFAM" id="SSF46785">
    <property type="entry name" value="Winged helix' DNA-binding domain"/>
    <property type="match status" value="1"/>
</dbReference>
<feature type="compositionally biased region" description="Low complexity" evidence="1">
    <location>
        <begin position="97"/>
        <end position="109"/>
    </location>
</feature>
<dbReference type="PROSITE" id="PS51077">
    <property type="entry name" value="HTH_ICLR"/>
    <property type="match status" value="1"/>
</dbReference>
<sequence>MWRDKMLKAKRVQTVETSEKTLELLEILAAGGEGLHIGALADKLQISSKKVLLLLVTLECHGMVTWDDRSRKYRTGGRSEALARQILNQPEVRKTDSAAVVSQKSSQSKVRSKRQISLSPPLP</sequence>
<proteinExistence type="predicted"/>
<dbReference type="AlphaFoldDB" id="A5GCE2"/>
<dbReference type="InterPro" id="IPR005471">
    <property type="entry name" value="Tscrpt_reg_IclR_N"/>
</dbReference>
<evidence type="ECO:0000259" key="2">
    <source>
        <dbReference type="PROSITE" id="PS51077"/>
    </source>
</evidence>
<dbReference type="Proteomes" id="UP000006695">
    <property type="component" value="Chromosome"/>
</dbReference>
<dbReference type="Gene3D" id="1.10.10.10">
    <property type="entry name" value="Winged helix-like DNA-binding domain superfamily/Winged helix DNA-binding domain"/>
    <property type="match status" value="1"/>
</dbReference>
<dbReference type="InterPro" id="IPR036388">
    <property type="entry name" value="WH-like_DNA-bd_sf"/>
</dbReference>
<reference evidence="3 4" key="1">
    <citation type="submission" date="2007-05" db="EMBL/GenBank/DDBJ databases">
        <title>Complete sequence of Geobacter uraniireducens Rf4.</title>
        <authorList>
            <consortium name="US DOE Joint Genome Institute"/>
            <person name="Copeland A."/>
            <person name="Lucas S."/>
            <person name="Lapidus A."/>
            <person name="Barry K."/>
            <person name="Detter J.C."/>
            <person name="Glavina del Rio T."/>
            <person name="Hammon N."/>
            <person name="Israni S."/>
            <person name="Dalin E."/>
            <person name="Tice H."/>
            <person name="Pitluck S."/>
            <person name="Chertkov O."/>
            <person name="Brettin T."/>
            <person name="Bruce D."/>
            <person name="Han C."/>
            <person name="Schmutz J."/>
            <person name="Larimer F."/>
            <person name="Land M."/>
            <person name="Hauser L."/>
            <person name="Kyrpides N."/>
            <person name="Mikhailova N."/>
            <person name="Shelobolina E."/>
            <person name="Aklujkar M."/>
            <person name="Lovley D."/>
            <person name="Richardson P."/>
        </authorList>
    </citation>
    <scope>NUCLEOTIDE SEQUENCE [LARGE SCALE GENOMIC DNA]</scope>
    <source>
        <strain evidence="3 4">Rf4</strain>
    </source>
</reference>
<gene>
    <name evidence="3" type="ordered locus">Gura_0532</name>
</gene>
<dbReference type="EMBL" id="CP000698">
    <property type="protein sequence ID" value="ABQ24746.1"/>
    <property type="molecule type" value="Genomic_DNA"/>
</dbReference>